<comment type="subcellular location">
    <subcellularLocation>
        <location evidence="1">Cell membrane</location>
        <topology evidence="1">Multi-pass membrane protein</topology>
    </subcellularLocation>
</comment>
<dbReference type="InterPro" id="IPR016174">
    <property type="entry name" value="Di-haem_cyt_TM"/>
</dbReference>
<feature type="transmembrane region" description="Helical" evidence="6">
    <location>
        <begin position="14"/>
        <end position="32"/>
    </location>
</feature>
<dbReference type="GO" id="GO:0009055">
    <property type="term" value="F:electron transfer activity"/>
    <property type="evidence" value="ECO:0007669"/>
    <property type="project" value="InterPro"/>
</dbReference>
<keyword evidence="4 6" id="KW-1133">Transmembrane helix</keyword>
<evidence type="ECO:0000256" key="5">
    <source>
        <dbReference type="ARBA" id="ARBA00023136"/>
    </source>
</evidence>
<dbReference type="SUPFAM" id="SSF81342">
    <property type="entry name" value="Transmembrane di-heme cytochromes"/>
    <property type="match status" value="1"/>
</dbReference>
<feature type="transmembrane region" description="Helical" evidence="6">
    <location>
        <begin position="44"/>
        <end position="62"/>
    </location>
</feature>
<keyword evidence="3 6" id="KW-0812">Transmembrane</keyword>
<dbReference type="Gene3D" id="1.20.950.20">
    <property type="entry name" value="Transmembrane di-heme cytochromes, Chain C"/>
    <property type="match status" value="1"/>
</dbReference>
<evidence type="ECO:0000256" key="3">
    <source>
        <dbReference type="ARBA" id="ARBA00022692"/>
    </source>
</evidence>
<reference evidence="8 9" key="2">
    <citation type="journal article" date="2016" name="Genome Announc.">
        <title>Complete Genome Sequence of the Highly Virulent Aeromonas schubertii Strain WL1483, Isolated from Diseased Snakehead Fish (Channa argus) in China.</title>
        <authorList>
            <person name="Liu L."/>
            <person name="Li N."/>
            <person name="Zhang D."/>
            <person name="Fu X."/>
            <person name="Shi C."/>
            <person name="Lin Q."/>
            <person name="Hao G."/>
        </authorList>
    </citation>
    <scope>NUCLEOTIDE SEQUENCE [LARGE SCALE GENOMIC DNA]</scope>
    <source>
        <strain evidence="8 9">WL1483</strain>
    </source>
</reference>
<gene>
    <name evidence="8" type="ORF">WL1483_4283</name>
</gene>
<accession>A0A0S2SPR2</accession>
<dbReference type="PATRIC" id="fig|652.5.peg.3693"/>
<dbReference type="InterPro" id="IPR051542">
    <property type="entry name" value="Hydrogenase_cytochrome"/>
</dbReference>
<evidence type="ECO:0000259" key="7">
    <source>
        <dbReference type="Pfam" id="PF01292"/>
    </source>
</evidence>
<feature type="transmembrane region" description="Helical" evidence="6">
    <location>
        <begin position="101"/>
        <end position="119"/>
    </location>
</feature>
<dbReference type="OrthoDB" id="196472at2"/>
<evidence type="ECO:0000256" key="2">
    <source>
        <dbReference type="ARBA" id="ARBA00022475"/>
    </source>
</evidence>
<dbReference type="KEGG" id="asr:WL1483_4283"/>
<dbReference type="PANTHER" id="PTHR30485:SF2">
    <property type="entry name" value="BLL0597 PROTEIN"/>
    <property type="match status" value="1"/>
</dbReference>
<proteinExistence type="predicted"/>
<evidence type="ECO:0000313" key="9">
    <source>
        <dbReference type="Proteomes" id="UP000058114"/>
    </source>
</evidence>
<dbReference type="GO" id="GO:0020037">
    <property type="term" value="F:heme binding"/>
    <property type="evidence" value="ECO:0007669"/>
    <property type="project" value="TreeGrafter"/>
</dbReference>
<name>A0A0S2SPR2_9GAMM</name>
<dbReference type="GO" id="GO:0022904">
    <property type="term" value="P:respiratory electron transport chain"/>
    <property type="evidence" value="ECO:0007669"/>
    <property type="project" value="InterPro"/>
</dbReference>
<reference evidence="9" key="1">
    <citation type="submission" date="2015-10" db="EMBL/GenBank/DDBJ databases">
        <title>Complete Genome Sequence of Aeromonas schubertii strain WL1483.</title>
        <authorList>
            <person name="Liu L."/>
        </authorList>
    </citation>
    <scope>NUCLEOTIDE SEQUENCE [LARGE SCALE GENOMIC DNA]</scope>
    <source>
        <strain evidence="9">WL1483</strain>
    </source>
</reference>
<dbReference type="RefSeq" id="WP_050667900.1">
    <property type="nucleotide sequence ID" value="NZ_CDDB01000103.1"/>
</dbReference>
<evidence type="ECO:0000256" key="6">
    <source>
        <dbReference type="SAM" id="Phobius"/>
    </source>
</evidence>
<dbReference type="Pfam" id="PF01292">
    <property type="entry name" value="Ni_hydr_CYTB"/>
    <property type="match status" value="1"/>
</dbReference>
<evidence type="ECO:0000313" key="8">
    <source>
        <dbReference type="EMBL" id="ALP43702.1"/>
    </source>
</evidence>
<dbReference type="AlphaFoldDB" id="A0A0S2SPR2"/>
<feature type="domain" description="Cytochrome b561 bacterial/Ni-hydrogenase" evidence="7">
    <location>
        <begin position="10"/>
        <end position="170"/>
    </location>
</feature>
<dbReference type="GO" id="GO:0005886">
    <property type="term" value="C:plasma membrane"/>
    <property type="evidence" value="ECO:0007669"/>
    <property type="project" value="UniProtKB-SubCell"/>
</dbReference>
<keyword evidence="2" id="KW-1003">Cell membrane</keyword>
<sequence>MPSRKDNHFRWDPLVRFAHWGVVFCCAANLWFNEPGDPLHERLGYLAMVLIGVRLVWGFTFAGPHARLKSLWPSLGELRQQRQAMRERQPPAAGHHGTGKLAVWALWGTILATAFTGWLQNTEQGFVWGADEWHEWCTWALQGLIALHLVAILLTSWRQRSNLVLRMLPGKGVR</sequence>
<dbReference type="STRING" id="652.WL1483_4283"/>
<dbReference type="PANTHER" id="PTHR30485">
    <property type="entry name" value="NI/FE-HYDROGENASE 1 B-TYPE CYTOCHROME SUBUNIT"/>
    <property type="match status" value="1"/>
</dbReference>
<keyword evidence="5 6" id="KW-0472">Membrane</keyword>
<feature type="transmembrane region" description="Helical" evidence="6">
    <location>
        <begin position="139"/>
        <end position="157"/>
    </location>
</feature>
<organism evidence="8 9">
    <name type="scientific">Aeromonas schubertii</name>
    <dbReference type="NCBI Taxonomy" id="652"/>
    <lineage>
        <taxon>Bacteria</taxon>
        <taxon>Pseudomonadati</taxon>
        <taxon>Pseudomonadota</taxon>
        <taxon>Gammaproteobacteria</taxon>
        <taxon>Aeromonadales</taxon>
        <taxon>Aeromonadaceae</taxon>
        <taxon>Aeromonas</taxon>
    </lineage>
</organism>
<evidence type="ECO:0000256" key="1">
    <source>
        <dbReference type="ARBA" id="ARBA00004651"/>
    </source>
</evidence>
<dbReference type="Proteomes" id="UP000058114">
    <property type="component" value="Chromosome"/>
</dbReference>
<protein>
    <submittedName>
        <fullName evidence="8">Cytochrome B</fullName>
    </submittedName>
</protein>
<dbReference type="InterPro" id="IPR011577">
    <property type="entry name" value="Cyt_b561_bac/Ni-Hgenase"/>
</dbReference>
<dbReference type="EMBL" id="CP013067">
    <property type="protein sequence ID" value="ALP43702.1"/>
    <property type="molecule type" value="Genomic_DNA"/>
</dbReference>
<evidence type="ECO:0000256" key="4">
    <source>
        <dbReference type="ARBA" id="ARBA00022989"/>
    </source>
</evidence>